<dbReference type="AlphaFoldDB" id="A0A6P6JAF0"/>
<dbReference type="RefSeq" id="XP_026054802.1">
    <property type="nucleotide sequence ID" value="XM_026199017.1"/>
</dbReference>
<name>A0A6P6JAF0_CARAU</name>
<evidence type="ECO:0000256" key="2">
    <source>
        <dbReference type="ARBA" id="ARBA00022737"/>
    </source>
</evidence>
<evidence type="ECO:0000256" key="3">
    <source>
        <dbReference type="SAM" id="MobiDB-lite"/>
    </source>
</evidence>
<dbReference type="SMART" id="SM00368">
    <property type="entry name" value="LRR_RI"/>
    <property type="match status" value="3"/>
</dbReference>
<dbReference type="GeneID" id="113040762"/>
<dbReference type="InterPro" id="IPR051261">
    <property type="entry name" value="NLR"/>
</dbReference>
<proteinExistence type="predicted"/>
<organism evidence="5 6">
    <name type="scientific">Carassius auratus</name>
    <name type="common">Goldfish</name>
    <dbReference type="NCBI Taxonomy" id="7957"/>
    <lineage>
        <taxon>Eukaryota</taxon>
        <taxon>Metazoa</taxon>
        <taxon>Chordata</taxon>
        <taxon>Craniata</taxon>
        <taxon>Vertebrata</taxon>
        <taxon>Euteleostomi</taxon>
        <taxon>Actinopterygii</taxon>
        <taxon>Neopterygii</taxon>
        <taxon>Teleostei</taxon>
        <taxon>Ostariophysi</taxon>
        <taxon>Cypriniformes</taxon>
        <taxon>Cyprinidae</taxon>
        <taxon>Cyprininae</taxon>
        <taxon>Carassius</taxon>
    </lineage>
</organism>
<feature type="compositionally biased region" description="Basic and acidic residues" evidence="3">
    <location>
        <begin position="126"/>
        <end position="139"/>
    </location>
</feature>
<reference evidence="6" key="1">
    <citation type="submission" date="2025-08" db="UniProtKB">
        <authorList>
            <consortium name="RefSeq"/>
        </authorList>
    </citation>
    <scope>IDENTIFICATION</scope>
    <source>
        <strain evidence="6">Wakin</strain>
        <tissue evidence="6">Muscle</tissue>
    </source>
</reference>
<dbReference type="SUPFAM" id="SSF52047">
    <property type="entry name" value="RNI-like"/>
    <property type="match status" value="1"/>
</dbReference>
<dbReference type="InterPro" id="IPR041267">
    <property type="entry name" value="NLRP_HD2"/>
</dbReference>
<feature type="compositionally biased region" description="Low complexity" evidence="3">
    <location>
        <begin position="106"/>
        <end position="125"/>
    </location>
</feature>
<evidence type="ECO:0000256" key="1">
    <source>
        <dbReference type="ARBA" id="ARBA00022614"/>
    </source>
</evidence>
<dbReference type="Pfam" id="PF13516">
    <property type="entry name" value="LRR_6"/>
    <property type="match status" value="1"/>
</dbReference>
<feature type="compositionally biased region" description="Low complexity" evidence="3">
    <location>
        <begin position="70"/>
        <end position="90"/>
    </location>
</feature>
<sequence length="483" mass="53445">MSEERGNDSPSEMRLSLKQSSVSGGMPNFSEKKKSSTKSVVSGSLVSSSVSVTSDQSRREPLNFSDKKSPSAGSVVSGSLVSSSVSVTSDQSRREPLNFSDKKSPSAGSVRSGSLVSSSVSVTSDQSRREPLNFSDKKTPSAGSVRPGSIVSSSMSVKSDQSRDPPLDFSDKKTQSARRTLDSDFPRLTELENKIINFLKNELERFRKILQKDGTQEKDFVKDFNENKCSIKEAALELTLCFLREMKQHEAADTLEDSTEQANKNEAMVDLLKTAVDKALESDNGHLDLFLRFFLALSLQSNRQLLRGLLTQQDCNEQDYKEIWSALLLCCLTSSREELEEFELQKFKKSDECLIRLSSVIRTSKRALLNDCNLTEKSCPALATLLGSDNSLKELNINNNNLQDSGVKKICSGLKMLKCELEILRLSNCSFTEEGYKALALALRSNPSHLIELDLAGNDPRQSGVNQLTNVLKNGYCKLKILR</sequence>
<feature type="region of interest" description="Disordered" evidence="3">
    <location>
        <begin position="1"/>
        <end position="179"/>
    </location>
</feature>
<dbReference type="Pfam" id="PF17776">
    <property type="entry name" value="NLRC4_HD2"/>
    <property type="match status" value="1"/>
</dbReference>
<dbReference type="Proteomes" id="UP000515129">
    <property type="component" value="Chromosome 22"/>
</dbReference>
<dbReference type="FunFam" id="3.80.10.10:FF:000604">
    <property type="entry name" value="Si:ch211-156p11.1"/>
    <property type="match status" value="1"/>
</dbReference>
<dbReference type="InterPro" id="IPR032675">
    <property type="entry name" value="LRR_dom_sf"/>
</dbReference>
<dbReference type="KEGG" id="caua:113040762"/>
<dbReference type="PANTHER" id="PTHR24106">
    <property type="entry name" value="NACHT, LRR AND CARD DOMAINS-CONTAINING"/>
    <property type="match status" value="1"/>
</dbReference>
<feature type="compositionally biased region" description="Basic and acidic residues" evidence="3">
    <location>
        <begin position="160"/>
        <end position="179"/>
    </location>
</feature>
<keyword evidence="5" id="KW-1185">Reference proteome</keyword>
<gene>
    <name evidence="6" type="primary">LOC113040762</name>
</gene>
<dbReference type="OrthoDB" id="8951038at2759"/>
<evidence type="ECO:0000313" key="6">
    <source>
        <dbReference type="RefSeq" id="XP_026054802.1"/>
    </source>
</evidence>
<feature type="compositionally biased region" description="Basic and acidic residues" evidence="3">
    <location>
        <begin position="91"/>
        <end position="104"/>
    </location>
</feature>
<protein>
    <submittedName>
        <fullName evidence="6">NACHT, LRR and PYD domains-containing protein 7-like</fullName>
    </submittedName>
</protein>
<keyword evidence="1" id="KW-0433">Leucine-rich repeat</keyword>
<evidence type="ECO:0000259" key="4">
    <source>
        <dbReference type="Pfam" id="PF17776"/>
    </source>
</evidence>
<feature type="compositionally biased region" description="Basic and acidic residues" evidence="3">
    <location>
        <begin position="56"/>
        <end position="69"/>
    </location>
</feature>
<keyword evidence="2" id="KW-0677">Repeat</keyword>
<dbReference type="Gene3D" id="3.80.10.10">
    <property type="entry name" value="Ribonuclease Inhibitor"/>
    <property type="match status" value="1"/>
</dbReference>
<accession>A0A6P6JAF0</accession>
<dbReference type="InterPro" id="IPR001611">
    <property type="entry name" value="Leu-rich_rpt"/>
</dbReference>
<feature type="domain" description="NACHT LRR and PYD" evidence="4">
    <location>
        <begin position="242"/>
        <end position="323"/>
    </location>
</feature>
<evidence type="ECO:0000313" key="5">
    <source>
        <dbReference type="Proteomes" id="UP000515129"/>
    </source>
</evidence>
<feature type="compositionally biased region" description="Low complexity" evidence="3">
    <location>
        <begin position="144"/>
        <end position="159"/>
    </location>
</feature>
<feature type="compositionally biased region" description="Low complexity" evidence="3">
    <location>
        <begin position="37"/>
        <end position="54"/>
    </location>
</feature>